<dbReference type="OrthoDB" id="10265871at2759"/>
<dbReference type="PANTHER" id="PTHR47585:SF1">
    <property type="entry name" value="DUF1446 DOMAIN-CONTAINING PROTEIN"/>
    <property type="match status" value="1"/>
</dbReference>
<dbReference type="Proteomes" id="UP000016923">
    <property type="component" value="Unassembled WGS sequence"/>
</dbReference>
<reference evidence="3 4" key="1">
    <citation type="journal article" date="2013" name="BMC Genomics">
        <title>The genome and transcriptome of the pine saprophyte Ophiostoma piceae, and a comparison with the bark beetle-associated pine pathogen Grosmannia clavigera.</title>
        <authorList>
            <person name="Haridas S."/>
            <person name="Wang Y."/>
            <person name="Lim L."/>
            <person name="Massoumi Alamouti S."/>
            <person name="Jackman S."/>
            <person name="Docking R."/>
            <person name="Robertson G."/>
            <person name="Birol I."/>
            <person name="Bohlmann J."/>
            <person name="Breuil C."/>
        </authorList>
    </citation>
    <scope>NUCLEOTIDE SEQUENCE [LARGE SCALE GENOMIC DNA]</scope>
    <source>
        <strain evidence="3 4">UAMH 11346</strain>
    </source>
</reference>
<dbReference type="InterPro" id="IPR056362">
    <property type="entry name" value="AtuA-like_ferredoxin_dom"/>
</dbReference>
<evidence type="ECO:0008006" key="5">
    <source>
        <dbReference type="Google" id="ProtNLM"/>
    </source>
</evidence>
<dbReference type="AlphaFoldDB" id="S3C9H3"/>
<feature type="domain" description="Acyclic terpene utilisation N-terminal" evidence="1">
    <location>
        <begin position="11"/>
        <end position="452"/>
    </location>
</feature>
<sequence length="608" mass="67036">MSSPAQSRRPIRIGNVSGAVGDGLDQVYRMVKYGNIDAITGDYLAEFNIAWKAIEQKTQDAELSGYEPGFLDQLAFHDGDAARLLVEKRVKVVINGGALNPRGLALRVEQYLNSLKLSGLKIAWVEGDDLTANLKDGSLGPLKHLDQEQVFAAGQDEILSANAYTGQEGILLALQQDADIVICGRCTDDSPVMGLASWWHNWQPDNFDALAGALMAGHLTECGPYVTGGNFCGAKEIENILDLGFPIAEISADGTCIITKPEGTNGAVTVDTCKAQLLYEIQGINYLNPDVVAVLDDVRLEQVGTDRVRLSHVKGLKAPPTTKLAICVLGGYQAELSGFCVGLDTDFKYNQIKSGILSRLDSTKFQTISIERYGTAASNPLTEAQAMVQIRMFVQAKTSTPFQDFRRAIFYNGIGGFCGLCLHMDWRTLEPKLYVKYFPAVVPQSKVNVSVRFLGDSQIYHVDRRPAHLFLQAVPAQPVHEAQLPIPEASTVTRPLGDLVFARSGDKGSNANVGFWVRKARAWPWLRNYLSTERIIQLLGDEWKPHFRVERCEFEHLWAVHFVISGILDEGVSSTSRLDPFAKSIGEFLRARFAELPRDLLPQVDVCY</sequence>
<dbReference type="eggNOG" id="ENOG502QS8D">
    <property type="taxonomic scope" value="Eukaryota"/>
</dbReference>
<evidence type="ECO:0000313" key="4">
    <source>
        <dbReference type="Proteomes" id="UP000016923"/>
    </source>
</evidence>
<dbReference type="OMA" id="EMNIAWR"/>
<evidence type="ECO:0000259" key="1">
    <source>
        <dbReference type="Pfam" id="PF07287"/>
    </source>
</evidence>
<proteinExistence type="predicted"/>
<organism evidence="3 4">
    <name type="scientific">Ophiostoma piceae (strain UAMH 11346)</name>
    <name type="common">Sap stain fungus</name>
    <dbReference type="NCBI Taxonomy" id="1262450"/>
    <lineage>
        <taxon>Eukaryota</taxon>
        <taxon>Fungi</taxon>
        <taxon>Dikarya</taxon>
        <taxon>Ascomycota</taxon>
        <taxon>Pezizomycotina</taxon>
        <taxon>Sordariomycetes</taxon>
        <taxon>Sordariomycetidae</taxon>
        <taxon>Ophiostomatales</taxon>
        <taxon>Ophiostomataceae</taxon>
        <taxon>Ophiostoma</taxon>
    </lineage>
</organism>
<keyword evidence="4" id="KW-1185">Reference proteome</keyword>
<dbReference type="HOGENOM" id="CLU_012617_0_0_1"/>
<gene>
    <name evidence="3" type="ORF">F503_01594</name>
</gene>
<evidence type="ECO:0000313" key="3">
    <source>
        <dbReference type="EMBL" id="EPE02853.1"/>
    </source>
</evidence>
<dbReference type="VEuPathDB" id="FungiDB:F503_01594"/>
<feature type="domain" description="AtuA-like ferredoxin-fold" evidence="2">
    <location>
        <begin position="495"/>
        <end position="589"/>
    </location>
</feature>
<dbReference type="PANTHER" id="PTHR47585">
    <property type="match status" value="1"/>
</dbReference>
<accession>S3C9H3</accession>
<name>S3C9H3_OPHP1</name>
<evidence type="ECO:0000259" key="2">
    <source>
        <dbReference type="Pfam" id="PF23544"/>
    </source>
</evidence>
<dbReference type="Pfam" id="PF07287">
    <property type="entry name" value="AtuA"/>
    <property type="match status" value="1"/>
</dbReference>
<protein>
    <recommendedName>
        <fullName evidence="5">Duf1446 domain-containing protein</fullName>
    </recommendedName>
</protein>
<dbReference type="InterPro" id="IPR010839">
    <property type="entry name" value="AtuA_N"/>
</dbReference>
<dbReference type="Pfam" id="PF23544">
    <property type="entry name" value="AtuA_ferredoxin"/>
    <property type="match status" value="1"/>
</dbReference>
<dbReference type="EMBL" id="KE148173">
    <property type="protein sequence ID" value="EPE02853.1"/>
    <property type="molecule type" value="Genomic_DNA"/>
</dbReference>